<dbReference type="PANTHER" id="PTHR30273:SF2">
    <property type="entry name" value="PROTEIN FECR"/>
    <property type="match status" value="1"/>
</dbReference>
<dbReference type="Gene3D" id="3.55.50.30">
    <property type="match status" value="1"/>
</dbReference>
<evidence type="ECO:0000259" key="1">
    <source>
        <dbReference type="Pfam" id="PF04773"/>
    </source>
</evidence>
<dbReference type="InterPro" id="IPR012373">
    <property type="entry name" value="Ferrdict_sens_TM"/>
</dbReference>
<dbReference type="Proteomes" id="UP000885317">
    <property type="component" value="Unassembled WGS sequence"/>
</dbReference>
<dbReference type="EMBL" id="RUTY01000009">
    <property type="protein sequence ID" value="MLE30231.1"/>
    <property type="molecule type" value="Genomic_DNA"/>
</dbReference>
<name>A0A3R0UA43_SALER</name>
<dbReference type="Gene3D" id="2.60.120.1440">
    <property type="match status" value="1"/>
</dbReference>
<dbReference type="GO" id="GO:0016989">
    <property type="term" value="F:sigma factor antagonist activity"/>
    <property type="evidence" value="ECO:0007669"/>
    <property type="project" value="TreeGrafter"/>
</dbReference>
<gene>
    <name evidence="3" type="primary">fecR</name>
    <name evidence="3" type="ORF">EBH50_09675</name>
</gene>
<dbReference type="PANTHER" id="PTHR30273">
    <property type="entry name" value="PERIPLASMIC SIGNAL SENSOR AND SIGMA FACTOR ACTIVATOR FECR-RELATED"/>
    <property type="match status" value="1"/>
</dbReference>
<evidence type="ECO:0000259" key="2">
    <source>
        <dbReference type="Pfam" id="PF16220"/>
    </source>
</evidence>
<protein>
    <submittedName>
        <fullName evidence="3">Fec operon regulator FecR</fullName>
    </submittedName>
</protein>
<proteinExistence type="predicted"/>
<dbReference type="Pfam" id="PF16220">
    <property type="entry name" value="DUF4880"/>
    <property type="match status" value="1"/>
</dbReference>
<dbReference type="InterPro" id="IPR006860">
    <property type="entry name" value="FecR"/>
</dbReference>
<accession>A0A3R0UA43</accession>
<dbReference type="Pfam" id="PF04773">
    <property type="entry name" value="FecR"/>
    <property type="match status" value="1"/>
</dbReference>
<dbReference type="InterPro" id="IPR032623">
    <property type="entry name" value="FecR_N"/>
</dbReference>
<dbReference type="AlphaFoldDB" id="A0A3R0UA43"/>
<reference evidence="3" key="1">
    <citation type="submission" date="2018-10" db="EMBL/GenBank/DDBJ databases">
        <authorList>
            <consortium name="PulseNet: The National Subtyping Network for Foodborne Disease Surveillance"/>
            <person name="Tarr C.L."/>
            <person name="Trees E."/>
            <person name="Katz L.S."/>
            <person name="Carleton-Romer H.A."/>
            <person name="Stroika S."/>
            <person name="Kucerova Z."/>
            <person name="Roache K.F."/>
            <person name="Sabol A.L."/>
            <person name="Besser J."/>
            <person name="Gerner-Smidt P."/>
        </authorList>
    </citation>
    <scope>NUCLEOTIDE SEQUENCE [LARGE SCALE GENOMIC DNA]</scope>
    <source>
        <strain evidence="3">PNUSAS056479</strain>
    </source>
</reference>
<dbReference type="NCBIfam" id="NF007296">
    <property type="entry name" value="PRK09774.1"/>
    <property type="match status" value="1"/>
</dbReference>
<feature type="domain" description="FecR protein" evidence="1">
    <location>
        <begin position="110"/>
        <end position="202"/>
    </location>
</feature>
<comment type="caution">
    <text evidence="3">The sequence shown here is derived from an EMBL/GenBank/DDBJ whole genome shotgun (WGS) entry which is preliminary data.</text>
</comment>
<feature type="domain" description="FecR N-terminal" evidence="2">
    <location>
        <begin position="16"/>
        <end position="56"/>
    </location>
</feature>
<evidence type="ECO:0000313" key="3">
    <source>
        <dbReference type="EMBL" id="MLE30231.1"/>
    </source>
</evidence>
<dbReference type="PIRSF" id="PIRSF018266">
    <property type="entry name" value="FecR"/>
    <property type="match status" value="1"/>
</dbReference>
<organism evidence="3">
    <name type="scientific">Salmonella enterica</name>
    <name type="common">Salmonella choleraesuis</name>
    <dbReference type="NCBI Taxonomy" id="28901"/>
    <lineage>
        <taxon>Bacteria</taxon>
        <taxon>Pseudomonadati</taxon>
        <taxon>Pseudomonadota</taxon>
        <taxon>Gammaproteobacteria</taxon>
        <taxon>Enterobacterales</taxon>
        <taxon>Enterobacteriaceae</taxon>
        <taxon>Salmonella</taxon>
    </lineage>
</organism>
<sequence length="318" mass="36044">MKTTLTDSRRLALHSASHWYAVLSGDRVSPQQEARWQQWYEQNTDHQWAWQQVENLRCQMGSMPGNLASRTLKDSHLTRRHVLKGLLLLICASGGWQLWRSEMGEGLRADYRTAKGQTHRQKLEDGTLLSLNTDSAVNVHFDNAQRRIQLWYGEVAITTGKDTRQRPFRVLTRQGQLTALGTEFTVRQEGEETVLSVQQHAVEAILAANTQQPQIVRQGEALRFSASRFGDIQPLNVESVSWMQGVLSFSDQRLDDVISTLSRYRHGVLRCDPAVAGLRLTGTFPLGDTDVVLHAIAKTFPVKIHFITRYWVTISPAT</sequence>